<reference evidence="3" key="1">
    <citation type="journal article" date="2019" name="Int. J. Syst. Evol. Microbiol.">
        <title>The Global Catalogue of Microorganisms (GCM) 10K type strain sequencing project: providing services to taxonomists for standard genome sequencing and annotation.</title>
        <authorList>
            <consortium name="The Broad Institute Genomics Platform"/>
            <consortium name="The Broad Institute Genome Sequencing Center for Infectious Disease"/>
            <person name="Wu L."/>
            <person name="Ma J."/>
        </authorList>
    </citation>
    <scope>NUCLEOTIDE SEQUENCE [LARGE SCALE GENOMIC DNA]</scope>
    <source>
        <strain evidence="3">KCTC 52607</strain>
    </source>
</reference>
<evidence type="ECO:0000313" key="2">
    <source>
        <dbReference type="EMBL" id="MFC3097636.1"/>
    </source>
</evidence>
<protein>
    <submittedName>
        <fullName evidence="2">Uncharacterized protein</fullName>
    </submittedName>
</protein>
<dbReference type="EMBL" id="JBHRST010000009">
    <property type="protein sequence ID" value="MFC3097636.1"/>
    <property type="molecule type" value="Genomic_DNA"/>
</dbReference>
<comment type="caution">
    <text evidence="2">The sequence shown here is derived from an EMBL/GenBank/DDBJ whole genome shotgun (WGS) entry which is preliminary data.</text>
</comment>
<dbReference type="Proteomes" id="UP001595456">
    <property type="component" value="Unassembled WGS sequence"/>
</dbReference>
<sequence length="69" mass="7726">MDMNQLLYNHQAALIEAESADTAESRELSDQRVGHHGARITAFRRANNLSETGWPKDERGDEQLDNSGT</sequence>
<dbReference type="RefSeq" id="WP_336925204.1">
    <property type="nucleotide sequence ID" value="NZ_JBANRO010000003.1"/>
</dbReference>
<keyword evidence="3" id="KW-1185">Reference proteome</keyword>
<organism evidence="2 3">
    <name type="scientific">Alteraurantiacibacter palmitatis</name>
    <dbReference type="NCBI Taxonomy" id="2054628"/>
    <lineage>
        <taxon>Bacteria</taxon>
        <taxon>Pseudomonadati</taxon>
        <taxon>Pseudomonadota</taxon>
        <taxon>Alphaproteobacteria</taxon>
        <taxon>Sphingomonadales</taxon>
        <taxon>Erythrobacteraceae</taxon>
        <taxon>Alteraurantiacibacter</taxon>
    </lineage>
</organism>
<feature type="region of interest" description="Disordered" evidence="1">
    <location>
        <begin position="46"/>
        <end position="69"/>
    </location>
</feature>
<accession>A0ABV7E7S0</accession>
<gene>
    <name evidence="2" type="ORF">ACFODU_07440</name>
</gene>
<name>A0ABV7E7S0_9SPHN</name>
<evidence type="ECO:0000256" key="1">
    <source>
        <dbReference type="SAM" id="MobiDB-lite"/>
    </source>
</evidence>
<evidence type="ECO:0000313" key="3">
    <source>
        <dbReference type="Proteomes" id="UP001595456"/>
    </source>
</evidence>
<proteinExistence type="predicted"/>